<dbReference type="Proteomes" id="UP000244948">
    <property type="component" value="Unassembled WGS sequence"/>
</dbReference>
<feature type="domain" description="DNA-binding transcriptional repressor CapW C-terminal dimerisation" evidence="2">
    <location>
        <begin position="223"/>
        <end position="290"/>
    </location>
</feature>
<dbReference type="Pfam" id="PF26109">
    <property type="entry name" value="WHD_BrxR"/>
    <property type="match status" value="1"/>
</dbReference>
<dbReference type="AlphaFoldDB" id="A0A2U2AM64"/>
<proteinExistence type="predicted"/>
<dbReference type="Pfam" id="PF13280">
    <property type="entry name" value="WYL"/>
    <property type="match status" value="1"/>
</dbReference>
<comment type="caution">
    <text evidence="4">The sequence shown here is derived from an EMBL/GenBank/DDBJ whole genome shotgun (WGS) entry which is preliminary data.</text>
</comment>
<dbReference type="PROSITE" id="PS52050">
    <property type="entry name" value="WYL"/>
    <property type="match status" value="1"/>
</dbReference>
<gene>
    <name evidence="4" type="ORF">DC082_01505</name>
</gene>
<evidence type="ECO:0000259" key="3">
    <source>
        <dbReference type="Pfam" id="PF26109"/>
    </source>
</evidence>
<dbReference type="InterPro" id="IPR059019">
    <property type="entry name" value="WHD_CapW"/>
</dbReference>
<dbReference type="InterPro" id="IPR059020">
    <property type="entry name" value="CapW_CTD"/>
</dbReference>
<dbReference type="EMBL" id="QEWR01000002">
    <property type="protein sequence ID" value="PWD84248.1"/>
    <property type="molecule type" value="Genomic_DNA"/>
</dbReference>
<accession>A0A2U2AM64</accession>
<evidence type="ECO:0000313" key="4">
    <source>
        <dbReference type="EMBL" id="PWD84248.1"/>
    </source>
</evidence>
<dbReference type="InterPro" id="IPR026881">
    <property type="entry name" value="WYL_dom"/>
</dbReference>
<keyword evidence="5" id="KW-1185">Reference proteome</keyword>
<reference evidence="4 5" key="1">
    <citation type="journal article" date="2018" name="Genome Announc.">
        <title>Ignatzschineria cameli sp. nov., isolated from necrotic foot tissue of dromedaries (Camelus dromedarius) and associated maggots (Wohlfahrtia species) in Dubai.</title>
        <authorList>
            <person name="Tsang C.C."/>
            <person name="Tang J.Y."/>
            <person name="Fong J.Y."/>
            <person name="Kinne J."/>
            <person name="Lee H.H."/>
            <person name="Joseph M."/>
            <person name="Jose S."/>
            <person name="Schuster R.K."/>
            <person name="Tang Y."/>
            <person name="Sivakumar S."/>
            <person name="Chen J.H."/>
            <person name="Teng J.L."/>
            <person name="Lau S.K."/>
            <person name="Wernery U."/>
            <person name="Woo P.C."/>
        </authorList>
    </citation>
    <scope>NUCLEOTIDE SEQUENCE [LARGE SCALE GENOMIC DNA]</scope>
    <source>
        <strain evidence="4 5">KCTC 22643</strain>
    </source>
</reference>
<evidence type="ECO:0000259" key="1">
    <source>
        <dbReference type="Pfam" id="PF13280"/>
    </source>
</evidence>
<sequence>MDANLQKKYQFIEFLLLFKGVLTRNELVIRFSIGEATASRLIASYIEQYPNQMVFMGARNGYAISESFTPHYEHSVEDALQYIAYGKISSQLPIEKYGNEYLKSLTNLSVVLVSKITRAIVNSEWLKIEYLSTSSGKTVKNIKPHSLFKAGGSWYFRAFDVPDIENIDSISSLSHELIQKCYKTFKFSRVLDAVLNVDRNEIPLVEHEVSSERDDDWNRYRHVQLIPHPKALHPESQMLDLGITDLGVREIVISEALLGFVLIDLRVDCSRNAELNPYEYPLYLNNLRELLNVSSMKIAPGFSL</sequence>
<name>A0A2U2AM64_9GAMM</name>
<dbReference type="RefSeq" id="WP_109235450.1">
    <property type="nucleotide sequence ID" value="NZ_BMXZ01000001.1"/>
</dbReference>
<feature type="domain" description="WYL" evidence="1">
    <location>
        <begin position="113"/>
        <end position="160"/>
    </location>
</feature>
<protein>
    <submittedName>
        <fullName evidence="4">WYL domain-containing protein</fullName>
    </submittedName>
</protein>
<feature type="domain" description="DNA-binding transcriptional repressor CapW winged helix-turn-helix" evidence="3">
    <location>
        <begin position="4"/>
        <end position="80"/>
    </location>
</feature>
<organism evidence="4 5">
    <name type="scientific">Ignatzschineria indica</name>
    <dbReference type="NCBI Taxonomy" id="472583"/>
    <lineage>
        <taxon>Bacteria</taxon>
        <taxon>Pseudomonadati</taxon>
        <taxon>Pseudomonadota</taxon>
        <taxon>Gammaproteobacteria</taxon>
        <taxon>Cardiobacteriales</taxon>
        <taxon>Ignatzschineriaceae</taxon>
        <taxon>Ignatzschineria</taxon>
    </lineage>
</organism>
<dbReference type="Pfam" id="PF26107">
    <property type="entry name" value="BrxR_CTD"/>
    <property type="match status" value="1"/>
</dbReference>
<evidence type="ECO:0000313" key="5">
    <source>
        <dbReference type="Proteomes" id="UP000244948"/>
    </source>
</evidence>
<evidence type="ECO:0000259" key="2">
    <source>
        <dbReference type="Pfam" id="PF26107"/>
    </source>
</evidence>